<dbReference type="GO" id="GO:0046930">
    <property type="term" value="C:pore complex"/>
    <property type="evidence" value="ECO:0007669"/>
    <property type="project" value="UniProtKB-ARBA"/>
</dbReference>
<keyword evidence="10 13" id="KW-0472">Membrane</keyword>
<dbReference type="GO" id="GO:0051604">
    <property type="term" value="P:protein maturation"/>
    <property type="evidence" value="ECO:0007669"/>
    <property type="project" value="UniProtKB-ARBA"/>
</dbReference>
<keyword evidence="9 13" id="KW-1133">Transmembrane helix</keyword>
<evidence type="ECO:0000256" key="1">
    <source>
        <dbReference type="ARBA" id="ARBA00004496"/>
    </source>
</evidence>
<dbReference type="GO" id="GO:0005886">
    <property type="term" value="C:plasma membrane"/>
    <property type="evidence" value="ECO:0007669"/>
    <property type="project" value="UniProtKB-SubCell"/>
</dbReference>
<dbReference type="AlphaFoldDB" id="A0A8J7TAS6"/>
<dbReference type="InterPro" id="IPR018499">
    <property type="entry name" value="Tetraspanin/Peripherin"/>
</dbReference>
<dbReference type="GO" id="GO:0046931">
    <property type="term" value="P:pore complex assembly"/>
    <property type="evidence" value="ECO:0007669"/>
    <property type="project" value="UniProtKB-ARBA"/>
</dbReference>
<evidence type="ECO:0000256" key="6">
    <source>
        <dbReference type="ARBA" id="ARBA00022490"/>
    </source>
</evidence>
<dbReference type="Proteomes" id="UP000736164">
    <property type="component" value="Unassembled WGS sequence"/>
</dbReference>
<dbReference type="InterPro" id="IPR000301">
    <property type="entry name" value="Tetraspanin_animals"/>
</dbReference>
<evidence type="ECO:0000256" key="7">
    <source>
        <dbReference type="ARBA" id="ARBA00022692"/>
    </source>
</evidence>
<evidence type="ECO:0000256" key="8">
    <source>
        <dbReference type="ARBA" id="ARBA00022949"/>
    </source>
</evidence>
<dbReference type="PANTHER" id="PTHR19282:SF168">
    <property type="entry name" value="TETRASPANIN"/>
    <property type="match status" value="1"/>
</dbReference>
<gene>
    <name evidence="14" type="primary">Tspan33_2</name>
    <name evidence="14" type="ORF">GTO95_0017476</name>
</gene>
<dbReference type="Gene3D" id="1.10.1450.10">
    <property type="entry name" value="Tetraspanin"/>
    <property type="match status" value="1"/>
</dbReference>
<evidence type="ECO:0000256" key="2">
    <source>
        <dbReference type="ARBA" id="ARBA00004536"/>
    </source>
</evidence>
<evidence type="ECO:0000256" key="12">
    <source>
        <dbReference type="ARBA" id="ARBA00023180"/>
    </source>
</evidence>
<dbReference type="InterPro" id="IPR008952">
    <property type="entry name" value="Tetraspanin_EC2_sf"/>
</dbReference>
<keyword evidence="5" id="KW-1003">Cell membrane</keyword>
<evidence type="ECO:0000256" key="11">
    <source>
        <dbReference type="ARBA" id="ARBA00023157"/>
    </source>
</evidence>
<sequence>MKAIDTIRYTLFAFCYLFWVASAVLISVGIYAKTAKEGGVVDSLTADPALILIVIGSLMFIITFFGCFGALRDVTALLYIFAVILAAILLLQIAAAALGFLFSDMVRAGILLSMQVLKRTEMLMRRGIAQYRDDMDLENIIDFVQKKFQCCGVQQYRDWSLNVYFECVDPNPSLERCGVPFSCCVRRRNESVLNTMCGYGVQSLDAESVKEHIYADGCLDKIVTWGKQNLLLIGGLTIGLLGLEIFMITLAAIQIFQLKKEQMKGSEDSHTGKEKKSFKG</sequence>
<dbReference type="GO" id="GO:0005912">
    <property type="term" value="C:adherens junction"/>
    <property type="evidence" value="ECO:0007669"/>
    <property type="project" value="UniProtKB-SubCell"/>
</dbReference>
<evidence type="ECO:0000256" key="3">
    <source>
        <dbReference type="ARBA" id="ARBA00004651"/>
    </source>
</evidence>
<dbReference type="Pfam" id="PF00335">
    <property type="entry name" value="Tetraspanin"/>
    <property type="match status" value="1"/>
</dbReference>
<dbReference type="PIRSF" id="PIRSF002419">
    <property type="entry name" value="Tetraspanin"/>
    <property type="match status" value="1"/>
</dbReference>
<feature type="transmembrane region" description="Helical" evidence="13">
    <location>
        <begin position="50"/>
        <end position="71"/>
    </location>
</feature>
<dbReference type="SUPFAM" id="SSF48652">
    <property type="entry name" value="Tetraspanin"/>
    <property type="match status" value="1"/>
</dbReference>
<comment type="subcellular location">
    <subcellularLocation>
        <location evidence="2">Cell junction</location>
        <location evidence="2">Adherens junction</location>
    </subcellularLocation>
    <subcellularLocation>
        <location evidence="3">Cell membrane</location>
        <topology evidence="3">Multi-pass membrane protein</topology>
    </subcellularLocation>
    <subcellularLocation>
        <location evidence="1">Cytoplasm</location>
    </subcellularLocation>
    <subcellularLocation>
        <location evidence="13">Membrane</location>
        <topology evidence="13">Multi-pass membrane protein</topology>
    </subcellularLocation>
</comment>
<feature type="transmembrane region" description="Helical" evidence="13">
    <location>
        <begin position="9"/>
        <end position="30"/>
    </location>
</feature>
<dbReference type="CDD" id="cd03158">
    <property type="entry name" value="penumbra_like_LEL"/>
    <property type="match status" value="1"/>
</dbReference>
<evidence type="ECO:0000256" key="9">
    <source>
        <dbReference type="ARBA" id="ARBA00022989"/>
    </source>
</evidence>
<reference evidence="14" key="1">
    <citation type="journal article" date="2021" name="Cell">
        <title>Tracing the genetic footprints of vertebrate landing in non-teleost ray-finned fishes.</title>
        <authorList>
            <person name="Bi X."/>
            <person name="Wang K."/>
            <person name="Yang L."/>
            <person name="Pan H."/>
            <person name="Jiang H."/>
            <person name="Wei Q."/>
            <person name="Fang M."/>
            <person name="Yu H."/>
            <person name="Zhu C."/>
            <person name="Cai Y."/>
            <person name="He Y."/>
            <person name="Gan X."/>
            <person name="Zeng H."/>
            <person name="Yu D."/>
            <person name="Zhu Y."/>
            <person name="Jiang H."/>
            <person name="Qiu Q."/>
            <person name="Yang H."/>
            <person name="Zhang Y.E."/>
            <person name="Wang W."/>
            <person name="Zhu M."/>
            <person name="He S."/>
            <person name="Zhang G."/>
        </authorList>
    </citation>
    <scope>NUCLEOTIDE SEQUENCE</scope>
    <source>
        <strain evidence="14">Allg_001</strain>
    </source>
</reference>
<keyword evidence="8" id="KW-0965">Cell junction</keyword>
<feature type="non-terminal residue" evidence="14">
    <location>
        <position position="280"/>
    </location>
</feature>
<evidence type="ECO:0000256" key="4">
    <source>
        <dbReference type="ARBA" id="ARBA00006840"/>
    </source>
</evidence>
<dbReference type="EMBL" id="JAAWVO010029010">
    <property type="protein sequence ID" value="MBN3316398.1"/>
    <property type="molecule type" value="Genomic_DNA"/>
</dbReference>
<evidence type="ECO:0000256" key="10">
    <source>
        <dbReference type="ARBA" id="ARBA00023136"/>
    </source>
</evidence>
<evidence type="ECO:0000313" key="14">
    <source>
        <dbReference type="EMBL" id="MBN3316398.1"/>
    </source>
</evidence>
<keyword evidence="7 13" id="KW-0812">Transmembrane</keyword>
<comment type="caution">
    <text evidence="14">The sequence shown here is derived from an EMBL/GenBank/DDBJ whole genome shotgun (WGS) entry which is preliminary data.</text>
</comment>
<feature type="transmembrane region" description="Helical" evidence="13">
    <location>
        <begin position="230"/>
        <end position="256"/>
    </location>
</feature>
<keyword evidence="11" id="KW-1015">Disulfide bond</keyword>
<protein>
    <recommendedName>
        <fullName evidence="13">Tetraspanin</fullName>
    </recommendedName>
</protein>
<dbReference type="GO" id="GO:0005737">
    <property type="term" value="C:cytoplasm"/>
    <property type="evidence" value="ECO:0007669"/>
    <property type="project" value="UniProtKB-SubCell"/>
</dbReference>
<keyword evidence="12" id="KW-0325">Glycoprotein</keyword>
<accession>A0A8J7TAS6</accession>
<comment type="similarity">
    <text evidence="4 13">Belongs to the tetraspanin (TM4SF) family.</text>
</comment>
<feature type="non-terminal residue" evidence="14">
    <location>
        <position position="1"/>
    </location>
</feature>
<name>A0A8J7TAS6_ATRSP</name>
<organism evidence="14 15">
    <name type="scientific">Atractosteus spatula</name>
    <name type="common">Alligator gar</name>
    <name type="synonym">Lepisosteus spatula</name>
    <dbReference type="NCBI Taxonomy" id="7917"/>
    <lineage>
        <taxon>Eukaryota</taxon>
        <taxon>Metazoa</taxon>
        <taxon>Chordata</taxon>
        <taxon>Craniata</taxon>
        <taxon>Vertebrata</taxon>
        <taxon>Euteleostomi</taxon>
        <taxon>Actinopterygii</taxon>
        <taxon>Neopterygii</taxon>
        <taxon>Holostei</taxon>
        <taxon>Semionotiformes</taxon>
        <taxon>Lepisosteidae</taxon>
        <taxon>Atractosteus</taxon>
    </lineage>
</organism>
<dbReference type="GO" id="GO:0072659">
    <property type="term" value="P:protein localization to plasma membrane"/>
    <property type="evidence" value="ECO:0007669"/>
    <property type="project" value="UniProtKB-ARBA"/>
</dbReference>
<evidence type="ECO:0000256" key="13">
    <source>
        <dbReference type="RuleBase" id="RU361218"/>
    </source>
</evidence>
<dbReference type="GO" id="GO:0019899">
    <property type="term" value="F:enzyme binding"/>
    <property type="evidence" value="ECO:0007669"/>
    <property type="project" value="UniProtKB-ARBA"/>
</dbReference>
<keyword evidence="6" id="KW-0963">Cytoplasm</keyword>
<evidence type="ECO:0000256" key="5">
    <source>
        <dbReference type="ARBA" id="ARBA00022475"/>
    </source>
</evidence>
<dbReference type="PRINTS" id="PR00259">
    <property type="entry name" value="TMFOUR"/>
</dbReference>
<keyword evidence="15" id="KW-1185">Reference proteome</keyword>
<dbReference type="FunFam" id="1.10.1450.10:FF:000007">
    <property type="entry name" value="Tetraspanin"/>
    <property type="match status" value="1"/>
</dbReference>
<dbReference type="PANTHER" id="PTHR19282">
    <property type="entry name" value="TETRASPANIN"/>
    <property type="match status" value="1"/>
</dbReference>
<proteinExistence type="inferred from homology"/>
<feature type="transmembrane region" description="Helical" evidence="13">
    <location>
        <begin position="78"/>
        <end position="102"/>
    </location>
</feature>
<evidence type="ECO:0000313" key="15">
    <source>
        <dbReference type="Proteomes" id="UP000736164"/>
    </source>
</evidence>